<evidence type="ECO:0000313" key="1">
    <source>
        <dbReference type="EMBL" id="CNH74143.1"/>
    </source>
</evidence>
<gene>
    <name evidence="1" type="ORF">ERS008472_02209</name>
</gene>
<dbReference type="AlphaFoldDB" id="A0A0T9PNC9"/>
<dbReference type="EMBL" id="CQAW01000009">
    <property type="protein sequence ID" value="CNH74143.1"/>
    <property type="molecule type" value="Genomic_DNA"/>
</dbReference>
<dbReference type="Proteomes" id="UP000041882">
    <property type="component" value="Unassembled WGS sequence"/>
</dbReference>
<keyword evidence="2" id="KW-1185">Reference proteome</keyword>
<proteinExistence type="predicted"/>
<evidence type="ECO:0000313" key="2">
    <source>
        <dbReference type="Proteomes" id="UP000041882"/>
    </source>
</evidence>
<reference evidence="2" key="1">
    <citation type="submission" date="2015-03" db="EMBL/GenBank/DDBJ databases">
        <authorList>
            <consortium name="Pathogen Informatics"/>
            <person name="Murphy D."/>
        </authorList>
    </citation>
    <scope>NUCLEOTIDE SEQUENCE [LARGE SCALE GENOMIC DNA]</scope>
    <source>
        <strain evidence="2">IP6945</strain>
    </source>
</reference>
<accession>A0A0T9PNC9</accession>
<protein>
    <submittedName>
        <fullName evidence="1">Uncharacterized protein</fullName>
    </submittedName>
</protein>
<sequence>MPAFLLITNLSCRTETDGATAPMGTPVAYATTTYSAHFPAYQLFVSSLKTRPYVG</sequence>
<name>A0A0T9PNC9_9GAMM</name>
<organism evidence="1 2">
    <name type="scientific">Yersinia thracica</name>
    <dbReference type="NCBI Taxonomy" id="2890319"/>
    <lineage>
        <taxon>Bacteria</taxon>
        <taxon>Pseudomonadati</taxon>
        <taxon>Pseudomonadota</taxon>
        <taxon>Gammaproteobacteria</taxon>
        <taxon>Enterobacterales</taxon>
        <taxon>Yersiniaceae</taxon>
        <taxon>Yersinia</taxon>
    </lineage>
</organism>